<organism evidence="2 3">
    <name type="scientific">Acidimicrobiia bacterium BACL6 MAG-120924-bin43</name>
    <dbReference type="NCBI Taxonomy" id="1655583"/>
    <lineage>
        <taxon>Bacteria</taxon>
        <taxon>Bacillati</taxon>
        <taxon>Actinomycetota</taxon>
        <taxon>Acidimicrobiia</taxon>
        <taxon>acIV cluster</taxon>
    </lineage>
</organism>
<dbReference type="InterPro" id="IPR029044">
    <property type="entry name" value="Nucleotide-diphossugar_trans"/>
</dbReference>
<dbReference type="PANTHER" id="PTHR43179">
    <property type="entry name" value="RHAMNOSYLTRANSFERASE WBBL"/>
    <property type="match status" value="1"/>
</dbReference>
<gene>
    <name evidence="2" type="ORF">ABR75_00405</name>
</gene>
<dbReference type="Proteomes" id="UP000051017">
    <property type="component" value="Unassembled WGS sequence"/>
</dbReference>
<comment type="caution">
    <text evidence="2">The sequence shown here is derived from an EMBL/GenBank/DDBJ whole genome shotgun (WGS) entry which is preliminary data.</text>
</comment>
<evidence type="ECO:0000313" key="2">
    <source>
        <dbReference type="EMBL" id="KRO46245.1"/>
    </source>
</evidence>
<protein>
    <recommendedName>
        <fullName evidence="1">Glycosyltransferase 2-like domain-containing protein</fullName>
    </recommendedName>
</protein>
<reference evidence="2 3" key="1">
    <citation type="submission" date="2015-10" db="EMBL/GenBank/DDBJ databases">
        <title>Metagenome-Assembled Genomes uncover a global brackish microbiome.</title>
        <authorList>
            <person name="Hugerth L.W."/>
            <person name="Larsson J."/>
            <person name="Alneberg J."/>
            <person name="Lindh M.V."/>
            <person name="Legrand C."/>
            <person name="Pinhassi J."/>
            <person name="Andersson A.F."/>
        </authorList>
    </citation>
    <scope>NUCLEOTIDE SEQUENCE [LARGE SCALE GENOMIC DNA]</scope>
    <source>
        <strain evidence="2">BACL6 MAG-120924-bin43</strain>
    </source>
</reference>
<dbReference type="SUPFAM" id="SSF53448">
    <property type="entry name" value="Nucleotide-diphospho-sugar transferases"/>
    <property type="match status" value="1"/>
</dbReference>
<sequence>MKKTTIVISDDFSNPALTLQSSTVVFLRAGDTIASDALSLVAQHTDQHDLIYGDSAHGRARKFEEPSKARRPQWSPERLRSHNYVGDLLAASQSVITTTTRDLDGGLAALATLHEHDRSLRLFDASESPHRIAHVLYHSSQERMVPTASLDAVQQHCARTGIDAVCTIDEKMRTVRVKRRLRSQPKISVIVPTRGTTENLKGNQVVLAAHAIKTLIDNSTYQNFDVVAVLDGVTPSEGRQAIQDAGGSRLKIVDYDRPFNFAEKINLGAVCSDADFLLLLNDDTEIITADALETLVGILEDQTVGMAGPMLLYEDMTIQSAGHILNPVPFDLYRERELTCTGAQHLLQVQREASGLIAACVLVRRSVFDEVGGLCTLFPSNYNDVDFGLKIQDAGHRVVWTPHAQFHHFESKTRTPKLQTFEVATIGSRWRDKLEDDPYFNPHLERYIDIWKENVMGQRSVLDALGPTAPIASK</sequence>
<dbReference type="Pfam" id="PF00535">
    <property type="entry name" value="Glycos_transf_2"/>
    <property type="match status" value="1"/>
</dbReference>
<feature type="domain" description="Glycosyltransferase 2-like" evidence="1">
    <location>
        <begin position="209"/>
        <end position="371"/>
    </location>
</feature>
<evidence type="ECO:0000313" key="3">
    <source>
        <dbReference type="Proteomes" id="UP000051017"/>
    </source>
</evidence>
<dbReference type="EMBL" id="LIBJ01000329">
    <property type="protein sequence ID" value="KRO46245.1"/>
    <property type="molecule type" value="Genomic_DNA"/>
</dbReference>
<accession>A0A0R2Q7V0</accession>
<dbReference type="PANTHER" id="PTHR43179:SF7">
    <property type="entry name" value="RHAMNOSYLTRANSFERASE WBBL"/>
    <property type="match status" value="1"/>
</dbReference>
<dbReference type="AlphaFoldDB" id="A0A0R2Q7V0"/>
<dbReference type="Gene3D" id="3.90.550.10">
    <property type="entry name" value="Spore Coat Polysaccharide Biosynthesis Protein SpsA, Chain A"/>
    <property type="match status" value="1"/>
</dbReference>
<dbReference type="InterPro" id="IPR001173">
    <property type="entry name" value="Glyco_trans_2-like"/>
</dbReference>
<evidence type="ECO:0000259" key="1">
    <source>
        <dbReference type="Pfam" id="PF00535"/>
    </source>
</evidence>
<name>A0A0R2Q7V0_9ACTN</name>
<proteinExistence type="predicted"/>